<dbReference type="OrthoDB" id="10252171at2759"/>
<name>U4LEM4_PYROM</name>
<reference evidence="1 2" key="1">
    <citation type="journal article" date="2013" name="PLoS Genet.">
        <title>The genome and development-dependent transcriptomes of Pyronema confluens: a window into fungal evolution.</title>
        <authorList>
            <person name="Traeger S."/>
            <person name="Altegoer F."/>
            <person name="Freitag M."/>
            <person name="Gabaldon T."/>
            <person name="Kempken F."/>
            <person name="Kumar A."/>
            <person name="Marcet-Houben M."/>
            <person name="Poggeler S."/>
            <person name="Stajich J.E."/>
            <person name="Nowrousian M."/>
        </authorList>
    </citation>
    <scope>NUCLEOTIDE SEQUENCE [LARGE SCALE GENOMIC DNA]</scope>
    <source>
        <strain evidence="2">CBS 100304</strain>
        <tissue evidence="1">Vegetative mycelium</tissue>
    </source>
</reference>
<dbReference type="InterPro" id="IPR011009">
    <property type="entry name" value="Kinase-like_dom_sf"/>
</dbReference>
<evidence type="ECO:0008006" key="3">
    <source>
        <dbReference type="Google" id="ProtNLM"/>
    </source>
</evidence>
<dbReference type="SUPFAM" id="SSF56112">
    <property type="entry name" value="Protein kinase-like (PK-like)"/>
    <property type="match status" value="1"/>
</dbReference>
<sequence length="238" mass="27391">MLGLMLRDMMHKTPNACKKYYADHYVTREEEELGSKGWVGMVFGGLDKRGVMESVKVAIELLEKTQMVGKGPVPPVEMMGNVEQREDEEEDMVPELVEAGRVERVMMHVEGAWGEWCYKAGCEGRHPIRHVWKRQSLVSDSNGKEIKVFVEKDKKERLRVVKAIRRGSKENQVGIYKELLVLAIFTKYEVLFIQFHGWFTDSEITYITTEYFPLGDLDSNLRASPYASTEEVAKDIIH</sequence>
<keyword evidence="2" id="KW-1185">Reference proteome</keyword>
<proteinExistence type="predicted"/>
<dbReference type="EMBL" id="HF935789">
    <property type="protein sequence ID" value="CCX13190.1"/>
    <property type="molecule type" value="Genomic_DNA"/>
</dbReference>
<dbReference type="Proteomes" id="UP000018144">
    <property type="component" value="Unassembled WGS sequence"/>
</dbReference>
<evidence type="ECO:0000313" key="2">
    <source>
        <dbReference type="Proteomes" id="UP000018144"/>
    </source>
</evidence>
<evidence type="ECO:0000313" key="1">
    <source>
        <dbReference type="EMBL" id="CCX13190.1"/>
    </source>
</evidence>
<protein>
    <recommendedName>
        <fullName evidence="3">Protein kinase domain-containing protein</fullName>
    </recommendedName>
</protein>
<gene>
    <name evidence="1" type="ORF">PCON_12783</name>
</gene>
<accession>U4LEM4</accession>
<organism evidence="1 2">
    <name type="scientific">Pyronema omphalodes (strain CBS 100304)</name>
    <name type="common">Pyronema confluens</name>
    <dbReference type="NCBI Taxonomy" id="1076935"/>
    <lineage>
        <taxon>Eukaryota</taxon>
        <taxon>Fungi</taxon>
        <taxon>Dikarya</taxon>
        <taxon>Ascomycota</taxon>
        <taxon>Pezizomycotina</taxon>
        <taxon>Pezizomycetes</taxon>
        <taxon>Pezizales</taxon>
        <taxon>Pyronemataceae</taxon>
        <taxon>Pyronema</taxon>
    </lineage>
</organism>
<dbReference type="AlphaFoldDB" id="U4LEM4"/>